<protein>
    <submittedName>
        <fullName evidence="1">Uncharacterized protein</fullName>
    </submittedName>
</protein>
<proteinExistence type="predicted"/>
<reference evidence="2" key="1">
    <citation type="submission" date="2014-09" db="EMBL/GenBank/DDBJ databases">
        <authorList>
            <person name="Illeghems K.G."/>
        </authorList>
    </citation>
    <scope>NUCLEOTIDE SEQUENCE [LARGE SCALE GENOMIC DNA]</scope>
    <source>
        <strain evidence="2">LMG 23848T</strain>
    </source>
</reference>
<evidence type="ECO:0000313" key="1">
    <source>
        <dbReference type="EMBL" id="CEF53348.1"/>
    </source>
</evidence>
<name>A0A0U5F0F9_9PROT</name>
<dbReference type="AlphaFoldDB" id="A0A0U5F0F9"/>
<dbReference type="RefSeq" id="WP_173568016.1">
    <property type="nucleotide sequence ID" value="NZ_JBNZCO010000003.1"/>
</dbReference>
<organism evidence="1 2">
    <name type="scientific">Acetobacter ghanensis</name>
    <dbReference type="NCBI Taxonomy" id="431306"/>
    <lineage>
        <taxon>Bacteria</taxon>
        <taxon>Pseudomonadati</taxon>
        <taxon>Pseudomonadota</taxon>
        <taxon>Alphaproteobacteria</taxon>
        <taxon>Acetobacterales</taxon>
        <taxon>Acetobacteraceae</taxon>
        <taxon>Acetobacter</taxon>
    </lineage>
</organism>
<dbReference type="STRING" id="431306.AGA_166"/>
<dbReference type="Proteomes" id="UP000068250">
    <property type="component" value="Chromosome I"/>
</dbReference>
<evidence type="ECO:0000313" key="2">
    <source>
        <dbReference type="Proteomes" id="UP000068250"/>
    </source>
</evidence>
<dbReference type="PATRIC" id="fig|431306.5.peg.111"/>
<sequence length="168" mass="18240">MHTGSPLPPKATPNRASQLAKAVAGLLCTTLAGCMSPAAPYLEKGKTLSEAGFVAHQADTTARYAMMNRLPPGQLTYRPSPDGPIYLYADPIGCGCVYMGSENAFRTLHNMTTAQMQDKKKQPPSVVEELAAMTAENRRDTFLWDWSAWYSGADPAGNQPRKVIGGYW</sequence>
<accession>A0A0U5F0F9</accession>
<dbReference type="EMBL" id="LN609302">
    <property type="protein sequence ID" value="CEF53348.1"/>
    <property type="molecule type" value="Genomic_DNA"/>
</dbReference>
<gene>
    <name evidence="1" type="ORF">AGA_166</name>
</gene>